<dbReference type="OrthoDB" id="1490291at2"/>
<protein>
    <submittedName>
        <fullName evidence="2">NAD-dependent epimerase/dehydratase family protein</fullName>
    </submittedName>
</protein>
<keyword evidence="3" id="KW-1185">Reference proteome</keyword>
<dbReference type="PANTHER" id="PTHR43245">
    <property type="entry name" value="BIFUNCTIONAL POLYMYXIN RESISTANCE PROTEIN ARNA"/>
    <property type="match status" value="1"/>
</dbReference>
<dbReference type="RefSeq" id="WP_114408378.1">
    <property type="nucleotide sequence ID" value="NZ_QOWE01000021.1"/>
</dbReference>
<name>A0A368JJA5_9BACT</name>
<comment type="caution">
    <text evidence="2">The sequence shown here is derived from an EMBL/GenBank/DDBJ whole genome shotgun (WGS) entry which is preliminary data.</text>
</comment>
<dbReference type="InterPro" id="IPR001509">
    <property type="entry name" value="Epimerase_deHydtase"/>
</dbReference>
<dbReference type="InterPro" id="IPR050177">
    <property type="entry name" value="Lipid_A_modif_metabolic_enz"/>
</dbReference>
<evidence type="ECO:0000313" key="3">
    <source>
        <dbReference type="Proteomes" id="UP000253383"/>
    </source>
</evidence>
<dbReference type="Proteomes" id="UP000253383">
    <property type="component" value="Unassembled WGS sequence"/>
</dbReference>
<evidence type="ECO:0000259" key="1">
    <source>
        <dbReference type="Pfam" id="PF01370"/>
    </source>
</evidence>
<dbReference type="InterPro" id="IPR036291">
    <property type="entry name" value="NAD(P)-bd_dom_sf"/>
</dbReference>
<dbReference type="PANTHER" id="PTHR43245:SF58">
    <property type="entry name" value="BLL5923 PROTEIN"/>
    <property type="match status" value="1"/>
</dbReference>
<dbReference type="AlphaFoldDB" id="A0A368JJA5"/>
<organism evidence="2 3">
    <name type="scientific">Larkinella punicea</name>
    <dbReference type="NCBI Taxonomy" id="2315727"/>
    <lineage>
        <taxon>Bacteria</taxon>
        <taxon>Pseudomonadati</taxon>
        <taxon>Bacteroidota</taxon>
        <taxon>Cytophagia</taxon>
        <taxon>Cytophagales</taxon>
        <taxon>Spirosomataceae</taxon>
        <taxon>Larkinella</taxon>
    </lineage>
</organism>
<gene>
    <name evidence="2" type="ORF">DUE52_22800</name>
</gene>
<accession>A0A368JJA5</accession>
<proteinExistence type="predicted"/>
<reference evidence="2 3" key="1">
    <citation type="submission" date="2018-07" db="EMBL/GenBank/DDBJ databases">
        <title>Genome analysis of Larkinella rosea.</title>
        <authorList>
            <person name="Zhou Z."/>
            <person name="Wang G."/>
        </authorList>
    </citation>
    <scope>NUCLEOTIDE SEQUENCE [LARGE SCALE GENOMIC DNA]</scope>
    <source>
        <strain evidence="3">zzj9</strain>
    </source>
</reference>
<dbReference type="EMBL" id="QOWE01000021">
    <property type="protein sequence ID" value="RCR67146.1"/>
    <property type="molecule type" value="Genomic_DNA"/>
</dbReference>
<dbReference type="SUPFAM" id="SSF51735">
    <property type="entry name" value="NAD(P)-binding Rossmann-fold domains"/>
    <property type="match status" value="1"/>
</dbReference>
<sequence>MSANPSPKPPTALLTGHTGFLGKYLARSLTETGYRVLTLGRTEGDIRTDLATQQPDLSGNVINLVVHAAGKAHSLPRSTEESQVFFQVNRDGTRRLLQALELLKKRPDALVLISTVAVYGCETGEKISEEVTLSGKTPYAESKIQAEALVQTWCAQQGVRCCILRLPLIVGADAPGNLGKMEQAIRRGRYVHIGAGSARRSMVRADDVARMIPKAAQTGGIYNLTDGIHPSVRELGDALARQIGRRMIPTVPIGFARILARLGDGINGVIGRKFPFDSITLEKMTGSLTFSDQLAREKIGWQPRSVLSFFAPDSDIDRNFIQPSDKRGQTY</sequence>
<evidence type="ECO:0000313" key="2">
    <source>
        <dbReference type="EMBL" id="RCR67146.1"/>
    </source>
</evidence>
<feature type="domain" description="NAD-dependent epimerase/dehydratase" evidence="1">
    <location>
        <begin position="12"/>
        <end position="223"/>
    </location>
</feature>
<dbReference type="Gene3D" id="3.40.50.720">
    <property type="entry name" value="NAD(P)-binding Rossmann-like Domain"/>
    <property type="match status" value="1"/>
</dbReference>
<dbReference type="Pfam" id="PF01370">
    <property type="entry name" value="Epimerase"/>
    <property type="match status" value="1"/>
</dbReference>